<organism evidence="2 3">
    <name type="scientific">Roseibium aestuarii</name>
    <dbReference type="NCBI Taxonomy" id="2600299"/>
    <lineage>
        <taxon>Bacteria</taxon>
        <taxon>Pseudomonadati</taxon>
        <taxon>Pseudomonadota</taxon>
        <taxon>Alphaproteobacteria</taxon>
        <taxon>Hyphomicrobiales</taxon>
        <taxon>Stappiaceae</taxon>
        <taxon>Roseibium</taxon>
    </lineage>
</organism>
<protein>
    <submittedName>
        <fullName evidence="2">Glycosyltransferase</fullName>
        <ecNumber evidence="2">2.4.-.-</ecNumber>
    </submittedName>
</protein>
<dbReference type="InterPro" id="IPR019734">
    <property type="entry name" value="TPR_rpt"/>
</dbReference>
<reference evidence="3" key="1">
    <citation type="journal article" date="2019" name="Int. J. Syst. Evol. Microbiol.">
        <title>The Global Catalogue of Microorganisms (GCM) 10K type strain sequencing project: providing services to taxonomists for standard genome sequencing and annotation.</title>
        <authorList>
            <consortium name="The Broad Institute Genomics Platform"/>
            <consortium name="The Broad Institute Genome Sequencing Center for Infectious Disease"/>
            <person name="Wu L."/>
            <person name="Ma J."/>
        </authorList>
    </citation>
    <scope>NUCLEOTIDE SEQUENCE [LARGE SCALE GENOMIC DNA]</scope>
    <source>
        <strain evidence="3">JCM 3369</strain>
    </source>
</reference>
<dbReference type="EMBL" id="JBHUFA010000011">
    <property type="protein sequence ID" value="MFD1696822.1"/>
    <property type="molecule type" value="Genomic_DNA"/>
</dbReference>
<keyword evidence="3" id="KW-1185">Reference proteome</keyword>
<name>A0ABW4JXE3_9HYPH</name>
<dbReference type="Gene3D" id="1.25.40.10">
    <property type="entry name" value="Tetratricopeptide repeat domain"/>
    <property type="match status" value="1"/>
</dbReference>
<proteinExistence type="predicted"/>
<evidence type="ECO:0000313" key="2">
    <source>
        <dbReference type="EMBL" id="MFD1696822.1"/>
    </source>
</evidence>
<dbReference type="Gene3D" id="3.40.50.2000">
    <property type="entry name" value="Glycogen Phosphorylase B"/>
    <property type="match status" value="1"/>
</dbReference>
<dbReference type="GO" id="GO:0016757">
    <property type="term" value="F:glycosyltransferase activity"/>
    <property type="evidence" value="ECO:0007669"/>
    <property type="project" value="UniProtKB-KW"/>
</dbReference>
<dbReference type="Proteomes" id="UP001597327">
    <property type="component" value="Unassembled WGS sequence"/>
</dbReference>
<accession>A0ABW4JXE3</accession>
<dbReference type="SUPFAM" id="SSF53756">
    <property type="entry name" value="UDP-Glycosyltransferase/glycogen phosphorylase"/>
    <property type="match status" value="1"/>
</dbReference>
<dbReference type="Pfam" id="PF13692">
    <property type="entry name" value="Glyco_trans_1_4"/>
    <property type="match status" value="1"/>
</dbReference>
<dbReference type="SMART" id="SM00028">
    <property type="entry name" value="TPR"/>
    <property type="match status" value="2"/>
</dbReference>
<dbReference type="Pfam" id="PF14559">
    <property type="entry name" value="TPR_19"/>
    <property type="match status" value="1"/>
</dbReference>
<dbReference type="InterPro" id="IPR011990">
    <property type="entry name" value="TPR-like_helical_dom_sf"/>
</dbReference>
<sequence>MKIDVRKITSVHIHGAYNFLPVYNFLRLCGIENDVVKILTTHNPWKPEFEDVFHFTKNRPREWLVQNEAKIAGYRHFLRLRDDFAFRMSDALFFPSEHSMEGYHQDWPEFAEIAASKPIYFSVTGTEKKAVSLSADAMRAQHGIPANARVFLHLGRFIPMRGFDLYVEAAKQVLGRDPNAWFLAVGEKQDKPSLDHPRWIEVPFTTAPGNYLNLADACVIANRGSYFDLSMIEALSLGTPLVSAKIGGYKYLEGRTDGVLYFEPGSVDSLTDALTRFCQLSPETLTEWRRSNAALYEREMTPQKFATGYQDTIDQLYADFKIRPTDRKIVRLPFELPRDETTPMLNSPRATTAPGTSFAAPAGLPHGSKTPVTAPGAAKLAEELEQKGLLQAAADLYRTAAYLDPKRPDLRRKLAEVLIRLGNRAEAISHLEYASNLIPNNRNLQKRLAKIKHPIRSLFTRSEPFKG</sequence>
<feature type="compositionally biased region" description="Polar residues" evidence="1">
    <location>
        <begin position="343"/>
        <end position="355"/>
    </location>
</feature>
<dbReference type="EC" id="2.4.-.-" evidence="2"/>
<dbReference type="PANTHER" id="PTHR12526">
    <property type="entry name" value="GLYCOSYLTRANSFERASE"/>
    <property type="match status" value="1"/>
</dbReference>
<keyword evidence="2" id="KW-0328">Glycosyltransferase</keyword>
<dbReference type="SUPFAM" id="SSF48452">
    <property type="entry name" value="TPR-like"/>
    <property type="match status" value="1"/>
</dbReference>
<dbReference type="CDD" id="cd03801">
    <property type="entry name" value="GT4_PimA-like"/>
    <property type="match status" value="1"/>
</dbReference>
<evidence type="ECO:0000313" key="3">
    <source>
        <dbReference type="Proteomes" id="UP001597327"/>
    </source>
</evidence>
<dbReference type="RefSeq" id="WP_188318968.1">
    <property type="nucleotide sequence ID" value="NZ_JBHUFA010000011.1"/>
</dbReference>
<comment type="caution">
    <text evidence="2">The sequence shown here is derived from an EMBL/GenBank/DDBJ whole genome shotgun (WGS) entry which is preliminary data.</text>
</comment>
<evidence type="ECO:0000256" key="1">
    <source>
        <dbReference type="SAM" id="MobiDB-lite"/>
    </source>
</evidence>
<gene>
    <name evidence="2" type="ORF">ACFSC7_14990</name>
</gene>
<feature type="region of interest" description="Disordered" evidence="1">
    <location>
        <begin position="340"/>
        <end position="372"/>
    </location>
</feature>
<keyword evidence="2" id="KW-0808">Transferase</keyword>